<dbReference type="InterPro" id="IPR057136">
    <property type="entry name" value="At2g35280_TPR_dom"/>
</dbReference>
<evidence type="ECO:0000313" key="6">
    <source>
        <dbReference type="EMBL" id="WVZ75377.1"/>
    </source>
</evidence>
<dbReference type="SUPFAM" id="SSF81901">
    <property type="entry name" value="HCP-like"/>
    <property type="match status" value="1"/>
</dbReference>
<feature type="domain" description="MYND-type" evidence="5">
    <location>
        <begin position="289"/>
        <end position="331"/>
    </location>
</feature>
<evidence type="ECO:0000256" key="2">
    <source>
        <dbReference type="ARBA" id="ARBA00022771"/>
    </source>
</evidence>
<proteinExistence type="predicted"/>
<dbReference type="InterPro" id="IPR044508">
    <property type="entry name" value="At5g50450/At1g67340-like"/>
</dbReference>
<evidence type="ECO:0000256" key="3">
    <source>
        <dbReference type="ARBA" id="ARBA00022833"/>
    </source>
</evidence>
<dbReference type="PANTHER" id="PTHR46758:SF5">
    <property type="entry name" value="F-BOX PROTEIN"/>
    <property type="match status" value="1"/>
</dbReference>
<reference evidence="6 7" key="1">
    <citation type="submission" date="2024-02" db="EMBL/GenBank/DDBJ databases">
        <title>High-quality chromosome-scale genome assembly of Pensacola bahiagrass (Paspalum notatum Flugge var. saurae).</title>
        <authorList>
            <person name="Vega J.M."/>
            <person name="Podio M."/>
            <person name="Orjuela J."/>
            <person name="Siena L.A."/>
            <person name="Pessino S.C."/>
            <person name="Combes M.C."/>
            <person name="Mariac C."/>
            <person name="Albertini E."/>
            <person name="Pupilli F."/>
            <person name="Ortiz J.P.A."/>
            <person name="Leblanc O."/>
        </authorList>
    </citation>
    <scope>NUCLEOTIDE SEQUENCE [LARGE SCALE GENOMIC DNA]</scope>
    <source>
        <strain evidence="6">R1</strain>
        <tissue evidence="6">Leaf</tissue>
    </source>
</reference>
<dbReference type="GO" id="GO:0008270">
    <property type="term" value="F:zinc ion binding"/>
    <property type="evidence" value="ECO:0007669"/>
    <property type="project" value="UniProtKB-KW"/>
</dbReference>
<accession>A0AAQ3TQJ8</accession>
<evidence type="ECO:0000259" key="5">
    <source>
        <dbReference type="PROSITE" id="PS50865"/>
    </source>
</evidence>
<dbReference type="Pfam" id="PF23310">
    <property type="entry name" value="TPR_27"/>
    <property type="match status" value="1"/>
</dbReference>
<dbReference type="EMBL" id="CP144749">
    <property type="protein sequence ID" value="WVZ75377.1"/>
    <property type="molecule type" value="Genomic_DNA"/>
</dbReference>
<dbReference type="SUPFAM" id="SSF144232">
    <property type="entry name" value="HIT/MYND zinc finger-like"/>
    <property type="match status" value="1"/>
</dbReference>
<gene>
    <name evidence="6" type="ORF">U9M48_023433</name>
</gene>
<dbReference type="Pfam" id="PF01753">
    <property type="entry name" value="zf-MYND"/>
    <property type="match status" value="1"/>
</dbReference>
<sequence length="357" mass="38972">MEVVVHQQETAKRPRVEAAAAEVTGGTEMGVFEVLPQELTMSVLAAVSSRADKPADLFNAMLACKMFRKLGKNPQVLKVASLACLSVRFSKWCAAAELFLIRCGESGNADANYLLGMIQFYCLRERQRGWSRLMMAVRSGHAEATFAMAVIRLNGAGTAFESRDLTAAAHLFALAANRGHNGALRDLAFCISNGLGVPPNPSTGRSLTICANIKELLDRYPEGSELDGALAHIRVGNNPDCCLFSNLGCFAAVSTYHEWPHPANRFMAEWFAAQPQAPAPAPLQLMCSFPTCGRPETRPLEFRRCTMCGIGRYCSRMCQSLHWRMGHKQECVPVYQWILAANANAAANNNNNIGAPM</sequence>
<dbReference type="Gene3D" id="6.10.140.2220">
    <property type="match status" value="1"/>
</dbReference>
<dbReference type="PANTHER" id="PTHR46758">
    <property type="entry name" value="MYND DOMAIN-CONTAINING"/>
    <property type="match status" value="1"/>
</dbReference>
<protein>
    <recommendedName>
        <fullName evidence="5">MYND-type domain-containing protein</fullName>
    </recommendedName>
</protein>
<dbReference type="InterPro" id="IPR011990">
    <property type="entry name" value="TPR-like_helical_dom_sf"/>
</dbReference>
<keyword evidence="7" id="KW-1185">Reference proteome</keyword>
<organism evidence="6 7">
    <name type="scientific">Paspalum notatum var. saurae</name>
    <dbReference type="NCBI Taxonomy" id="547442"/>
    <lineage>
        <taxon>Eukaryota</taxon>
        <taxon>Viridiplantae</taxon>
        <taxon>Streptophyta</taxon>
        <taxon>Embryophyta</taxon>
        <taxon>Tracheophyta</taxon>
        <taxon>Spermatophyta</taxon>
        <taxon>Magnoliopsida</taxon>
        <taxon>Liliopsida</taxon>
        <taxon>Poales</taxon>
        <taxon>Poaceae</taxon>
        <taxon>PACMAD clade</taxon>
        <taxon>Panicoideae</taxon>
        <taxon>Andropogonodae</taxon>
        <taxon>Paspaleae</taxon>
        <taxon>Paspalinae</taxon>
        <taxon>Paspalum</taxon>
    </lineage>
</organism>
<keyword evidence="3" id="KW-0862">Zinc</keyword>
<evidence type="ECO:0000313" key="7">
    <source>
        <dbReference type="Proteomes" id="UP001341281"/>
    </source>
</evidence>
<dbReference type="Proteomes" id="UP001341281">
    <property type="component" value="Chromosome 05"/>
</dbReference>
<evidence type="ECO:0000256" key="4">
    <source>
        <dbReference type="PROSITE-ProRule" id="PRU00134"/>
    </source>
</evidence>
<dbReference type="InterPro" id="IPR002893">
    <property type="entry name" value="Znf_MYND"/>
</dbReference>
<name>A0AAQ3TQJ8_PASNO</name>
<dbReference type="AlphaFoldDB" id="A0AAQ3TQJ8"/>
<dbReference type="PROSITE" id="PS50865">
    <property type="entry name" value="ZF_MYND_2"/>
    <property type="match status" value="1"/>
</dbReference>
<keyword evidence="2 4" id="KW-0863">Zinc-finger</keyword>
<evidence type="ECO:0000256" key="1">
    <source>
        <dbReference type="ARBA" id="ARBA00022723"/>
    </source>
</evidence>
<keyword evidence="1" id="KW-0479">Metal-binding</keyword>
<dbReference type="Gene3D" id="1.25.40.10">
    <property type="entry name" value="Tetratricopeptide repeat domain"/>
    <property type="match status" value="1"/>
</dbReference>